<keyword evidence="3" id="KW-1185">Reference proteome</keyword>
<evidence type="ECO:0000259" key="1">
    <source>
        <dbReference type="Pfam" id="PF14214"/>
    </source>
</evidence>
<dbReference type="PANTHER" id="PTHR45786">
    <property type="entry name" value="DNA BINDING PROTEIN-LIKE"/>
    <property type="match status" value="1"/>
</dbReference>
<protein>
    <recommendedName>
        <fullName evidence="1">Helitron helicase-like domain-containing protein</fullName>
    </recommendedName>
</protein>
<dbReference type="EMBL" id="JBJUIK010000011">
    <property type="protein sequence ID" value="KAL3513655.1"/>
    <property type="molecule type" value="Genomic_DNA"/>
</dbReference>
<dbReference type="Pfam" id="PF14214">
    <property type="entry name" value="Helitron_like_N"/>
    <property type="match status" value="1"/>
</dbReference>
<organism evidence="2 3">
    <name type="scientific">Cinchona calisaya</name>
    <dbReference type="NCBI Taxonomy" id="153742"/>
    <lineage>
        <taxon>Eukaryota</taxon>
        <taxon>Viridiplantae</taxon>
        <taxon>Streptophyta</taxon>
        <taxon>Embryophyta</taxon>
        <taxon>Tracheophyta</taxon>
        <taxon>Spermatophyta</taxon>
        <taxon>Magnoliopsida</taxon>
        <taxon>eudicotyledons</taxon>
        <taxon>Gunneridae</taxon>
        <taxon>Pentapetalae</taxon>
        <taxon>asterids</taxon>
        <taxon>lamiids</taxon>
        <taxon>Gentianales</taxon>
        <taxon>Rubiaceae</taxon>
        <taxon>Cinchonoideae</taxon>
        <taxon>Cinchoneae</taxon>
        <taxon>Cinchona</taxon>
    </lineage>
</organism>
<gene>
    <name evidence="2" type="ORF">ACH5RR_026372</name>
</gene>
<dbReference type="PANTHER" id="PTHR45786:SF74">
    <property type="entry name" value="ATP-DEPENDENT DNA HELICASE"/>
    <property type="match status" value="1"/>
</dbReference>
<reference evidence="2 3" key="1">
    <citation type="submission" date="2024-11" db="EMBL/GenBank/DDBJ databases">
        <title>A near-complete genome assembly of Cinchona calisaya.</title>
        <authorList>
            <person name="Lian D.C."/>
            <person name="Zhao X.W."/>
            <person name="Wei L."/>
        </authorList>
    </citation>
    <scope>NUCLEOTIDE SEQUENCE [LARGE SCALE GENOMIC DNA]</scope>
    <source>
        <tissue evidence="2">Nenye</tissue>
    </source>
</reference>
<sequence>MVALFVGDEEQLRGNRDVIVEEKTMGLKRITELNPSFMAMQYPIVFPYGEDGFGVDILRNVSQNPKKASNKREFVSMREYYAYRVQNRLNEVQTSVSAGNVFQQYIVDAFVAIKENNLNWVRANQEKIKADLYKGLRDTVVREDTTLVSAGRRFVLPLTFTGGPRYMVQNYQDAMAICRFMGPPDIFITFSCNPKWSEVENGLSFIPGQKVEDRPDIVARVFKIKLDHMINDLTSGQHFGRVVANT</sequence>
<dbReference type="InterPro" id="IPR025476">
    <property type="entry name" value="Helitron_helicase-like"/>
</dbReference>
<comment type="caution">
    <text evidence="2">The sequence shown here is derived from an EMBL/GenBank/DDBJ whole genome shotgun (WGS) entry which is preliminary data.</text>
</comment>
<name>A0ABD2Z5P2_9GENT</name>
<proteinExistence type="predicted"/>
<dbReference type="AlphaFoldDB" id="A0ABD2Z5P2"/>
<feature type="domain" description="Helitron helicase-like" evidence="1">
    <location>
        <begin position="80"/>
        <end position="244"/>
    </location>
</feature>
<evidence type="ECO:0000313" key="2">
    <source>
        <dbReference type="EMBL" id="KAL3513655.1"/>
    </source>
</evidence>
<evidence type="ECO:0000313" key="3">
    <source>
        <dbReference type="Proteomes" id="UP001630127"/>
    </source>
</evidence>
<dbReference type="Proteomes" id="UP001630127">
    <property type="component" value="Unassembled WGS sequence"/>
</dbReference>
<accession>A0ABD2Z5P2</accession>